<dbReference type="InterPro" id="IPR003018">
    <property type="entry name" value="GAF"/>
</dbReference>
<dbReference type="PANTHER" id="PTHR24421:SF56">
    <property type="entry name" value="OXYGEN SENSOR HISTIDINE KINASE RESPONSE REGULATOR DOST"/>
    <property type="match status" value="1"/>
</dbReference>
<evidence type="ECO:0000313" key="5">
    <source>
        <dbReference type="EMBL" id="HIZ37239.1"/>
    </source>
</evidence>
<reference evidence="5" key="2">
    <citation type="submission" date="2021-04" db="EMBL/GenBank/DDBJ databases">
        <authorList>
            <person name="Gilroy R."/>
        </authorList>
    </citation>
    <scope>NUCLEOTIDE SEQUENCE</scope>
    <source>
        <strain evidence="5">ChiGjej4B4-7305</strain>
    </source>
</reference>
<dbReference type="Proteomes" id="UP000824037">
    <property type="component" value="Unassembled WGS sequence"/>
</dbReference>
<name>A0A9D2J6B1_9MICO</name>
<dbReference type="GO" id="GO:0046983">
    <property type="term" value="F:protein dimerization activity"/>
    <property type="evidence" value="ECO:0007669"/>
    <property type="project" value="InterPro"/>
</dbReference>
<evidence type="ECO:0000256" key="2">
    <source>
        <dbReference type="ARBA" id="ARBA00022777"/>
    </source>
</evidence>
<dbReference type="InterPro" id="IPR036890">
    <property type="entry name" value="HATPase_C_sf"/>
</dbReference>
<dbReference type="Gene3D" id="3.30.450.40">
    <property type="match status" value="2"/>
</dbReference>
<dbReference type="Gene3D" id="1.20.5.1930">
    <property type="match status" value="1"/>
</dbReference>
<gene>
    <name evidence="5" type="ORF">H9815_15800</name>
</gene>
<dbReference type="Pfam" id="PF07730">
    <property type="entry name" value="HisKA_3"/>
    <property type="match status" value="1"/>
</dbReference>
<organism evidence="5 6">
    <name type="scientific">Candidatus Ruania gallistercoris</name>
    <dbReference type="NCBI Taxonomy" id="2838746"/>
    <lineage>
        <taxon>Bacteria</taxon>
        <taxon>Bacillati</taxon>
        <taxon>Actinomycetota</taxon>
        <taxon>Actinomycetes</taxon>
        <taxon>Micrococcales</taxon>
        <taxon>Ruaniaceae</taxon>
        <taxon>Ruania</taxon>
    </lineage>
</organism>
<dbReference type="PANTHER" id="PTHR24421">
    <property type="entry name" value="NITRATE/NITRITE SENSOR PROTEIN NARX-RELATED"/>
    <property type="match status" value="1"/>
</dbReference>
<feature type="domain" description="GAF" evidence="4">
    <location>
        <begin position="144"/>
        <end position="287"/>
    </location>
</feature>
<dbReference type="Gene3D" id="3.30.565.10">
    <property type="entry name" value="Histidine kinase-like ATPase, C-terminal domain"/>
    <property type="match status" value="1"/>
</dbReference>
<reference evidence="5" key="1">
    <citation type="journal article" date="2021" name="PeerJ">
        <title>Extensive microbial diversity within the chicken gut microbiome revealed by metagenomics and culture.</title>
        <authorList>
            <person name="Gilroy R."/>
            <person name="Ravi A."/>
            <person name="Getino M."/>
            <person name="Pursley I."/>
            <person name="Horton D.L."/>
            <person name="Alikhan N.F."/>
            <person name="Baker D."/>
            <person name="Gharbi K."/>
            <person name="Hall N."/>
            <person name="Watson M."/>
            <person name="Adriaenssens E.M."/>
            <person name="Foster-Nyarko E."/>
            <person name="Jarju S."/>
            <person name="Secka A."/>
            <person name="Antonio M."/>
            <person name="Oren A."/>
            <person name="Chaudhuri R.R."/>
            <person name="La Ragione R."/>
            <person name="Hildebrand F."/>
            <person name="Pallen M.J."/>
        </authorList>
    </citation>
    <scope>NUCLEOTIDE SEQUENCE</scope>
    <source>
        <strain evidence="5">ChiGjej4B4-7305</strain>
    </source>
</reference>
<evidence type="ECO:0000256" key="1">
    <source>
        <dbReference type="ARBA" id="ARBA00022679"/>
    </source>
</evidence>
<dbReference type="Pfam" id="PF13581">
    <property type="entry name" value="HATPase_c_2"/>
    <property type="match status" value="1"/>
</dbReference>
<dbReference type="EMBL" id="DXBY01000274">
    <property type="protein sequence ID" value="HIZ37239.1"/>
    <property type="molecule type" value="Genomic_DNA"/>
</dbReference>
<keyword evidence="1" id="KW-0808">Transferase</keyword>
<keyword evidence="2" id="KW-0418">Kinase</keyword>
<dbReference type="SMART" id="SM00065">
    <property type="entry name" value="GAF"/>
    <property type="match status" value="1"/>
</dbReference>
<dbReference type="InterPro" id="IPR029016">
    <property type="entry name" value="GAF-like_dom_sf"/>
</dbReference>
<dbReference type="SUPFAM" id="SSF55874">
    <property type="entry name" value="ATPase domain of HSP90 chaperone/DNA topoisomerase II/histidine kinase"/>
    <property type="match status" value="1"/>
</dbReference>
<protein>
    <submittedName>
        <fullName evidence="5">GAF domain-containing protein</fullName>
    </submittedName>
</protein>
<comment type="caution">
    <text evidence="5">The sequence shown here is derived from an EMBL/GenBank/DDBJ whole genome shotgun (WGS) entry which is preliminary data.</text>
</comment>
<keyword evidence="3" id="KW-0902">Two-component regulatory system</keyword>
<dbReference type="InterPro" id="IPR011712">
    <property type="entry name" value="Sig_transdc_His_kin_sub3_dim/P"/>
</dbReference>
<evidence type="ECO:0000259" key="4">
    <source>
        <dbReference type="SMART" id="SM00065"/>
    </source>
</evidence>
<evidence type="ECO:0000256" key="3">
    <source>
        <dbReference type="ARBA" id="ARBA00023012"/>
    </source>
</evidence>
<dbReference type="GO" id="GO:0016020">
    <property type="term" value="C:membrane"/>
    <property type="evidence" value="ECO:0007669"/>
    <property type="project" value="InterPro"/>
</dbReference>
<dbReference type="AlphaFoldDB" id="A0A9D2J6B1"/>
<dbReference type="InterPro" id="IPR003594">
    <property type="entry name" value="HATPase_dom"/>
</dbReference>
<dbReference type="GO" id="GO:0000155">
    <property type="term" value="F:phosphorelay sensor kinase activity"/>
    <property type="evidence" value="ECO:0007669"/>
    <property type="project" value="InterPro"/>
</dbReference>
<sequence length="492" mass="52307">MTSPVLDAILAVTSHLDIREALRELVRTSIALTGADYAAIAIREPSGAVETFVDSEDNIEPVDLTGNEPRLDVPVRGHDVTYGTLTLVGGSTPLSAEGVDQLHLLAGAAATAAANSRLYDAARTRERWLAVGQEITTMLLAGTDVEESLALIASRMRQVAGADTAVIVLPGVGEDWVIEFADGDPVGDLIGIVMPPEGRAMRVLADGHGIIVESFARARPLRVPEFGRYGPSLYAPLVAGERRLGVFILLRNKQAPEFTENELTIAESIARQAALALTLAESRQAADLASLLAERGRIARDLHDLAIQQLFATGLQLRAAAQTSSDRQTQEAFESALTGVDEAVAQIRSIVRTLRSDAQDAPLLERLRREESLARIGLGFAPTLSIEGPLADDGALAERLGEDLADDVVAVVREGFANAARHAGATAVHARVHLGTRQLTVQVTDDGTGVDPRRTRRSGLANLAARAQAHGGTCELVAGEVGSVLTWTARRW</sequence>
<evidence type="ECO:0000313" key="6">
    <source>
        <dbReference type="Proteomes" id="UP000824037"/>
    </source>
</evidence>
<proteinExistence type="predicted"/>
<dbReference type="SUPFAM" id="SSF55781">
    <property type="entry name" value="GAF domain-like"/>
    <property type="match status" value="2"/>
</dbReference>
<dbReference type="InterPro" id="IPR050482">
    <property type="entry name" value="Sensor_HK_TwoCompSys"/>
</dbReference>
<accession>A0A9D2J6B1</accession>
<dbReference type="Pfam" id="PF13185">
    <property type="entry name" value="GAF_2"/>
    <property type="match status" value="1"/>
</dbReference>